<dbReference type="EMBL" id="GFDF01003172">
    <property type="protein sequence ID" value="JAV10912.1"/>
    <property type="molecule type" value="Transcribed_RNA"/>
</dbReference>
<evidence type="ECO:0000313" key="8">
    <source>
        <dbReference type="EMBL" id="JAV10912.1"/>
    </source>
</evidence>
<comment type="function">
    <text evidence="6">Deoxyribonuclease which catalyzes (in vitro) the decatenation of kinetoplast DNA, which are circular DNA catenated to each other, producing linear DNA molecules. Plays an important role in chromosomal segregation and cell cycle progression during eye development probably via its DNA decatenation activity.</text>
</comment>
<comment type="similarity">
    <text evidence="1">Belongs to the metallo-dependent hydrolases superfamily. TatD-type hydrolase family.</text>
</comment>
<evidence type="ECO:0000256" key="4">
    <source>
        <dbReference type="ARBA" id="ARBA00022801"/>
    </source>
</evidence>
<accession>A0A1L8DWY0</accession>
<keyword evidence="2" id="KW-0540">Nuclease</keyword>
<dbReference type="InterPro" id="IPR018228">
    <property type="entry name" value="DNase_TatD-rel_CS"/>
</dbReference>
<evidence type="ECO:0000256" key="2">
    <source>
        <dbReference type="ARBA" id="ARBA00022722"/>
    </source>
</evidence>
<dbReference type="InterPro" id="IPR032466">
    <property type="entry name" value="Metal_Hydrolase"/>
</dbReference>
<feature type="binding site" evidence="7">
    <location>
        <position position="132"/>
    </location>
    <ligand>
        <name>a divalent metal cation</name>
        <dbReference type="ChEBI" id="CHEBI:60240"/>
        <label>2</label>
    </ligand>
</feature>
<sequence length="286" mass="32508">MFQGIYGGTQKHKADLDIVLKRCWDNGMEKIIVTCGSINDIGEAEKLMEKDDRLAMTVGCHPTRCSEFLNDPDGYFKNLAASIEKLRSRVVAVGEIGLDYDRLHFCEKDVQKKYFEMQLGLAEEFQLPLFLHCRNSHEDFISICEKNHDKIKRGGVVHSFDGNIEEAEKLIDLGFFIGLNGCSLKTDDNLQLVSLLPSEKIMIETDAPWCGIRPSHASAKFIKTKFPTVKRKEKWEPDSLIDGRCEPLQILQVLEVIAGVKGEDEEKLAEIFFNNTMNVFFPEKSQ</sequence>
<keyword evidence="4" id="KW-0378">Hydrolase</keyword>
<dbReference type="GO" id="GO:0008296">
    <property type="term" value="F:3'-5'-DNA exonuclease activity"/>
    <property type="evidence" value="ECO:0007669"/>
    <property type="project" value="TreeGrafter"/>
</dbReference>
<evidence type="ECO:0000256" key="6">
    <source>
        <dbReference type="ARBA" id="ARBA00045223"/>
    </source>
</evidence>
<feature type="binding site" evidence="7">
    <location>
        <position position="95"/>
    </location>
    <ligand>
        <name>a divalent metal cation</name>
        <dbReference type="ChEBI" id="CHEBI:60240"/>
        <label>1</label>
    </ligand>
</feature>
<dbReference type="CDD" id="cd01310">
    <property type="entry name" value="TatD_DNAse"/>
    <property type="match status" value="1"/>
</dbReference>
<feature type="binding site" evidence="7">
    <location>
        <position position="206"/>
    </location>
    <ligand>
        <name>a divalent metal cation</name>
        <dbReference type="ChEBI" id="CHEBI:60240"/>
        <label>1</label>
    </ligand>
</feature>
<dbReference type="PANTHER" id="PTHR10060:SF15">
    <property type="entry name" value="DEOXYRIBONUCLEASE TATDN1"/>
    <property type="match status" value="1"/>
</dbReference>
<evidence type="ECO:0000256" key="1">
    <source>
        <dbReference type="ARBA" id="ARBA00009275"/>
    </source>
</evidence>
<feature type="binding site" evidence="7">
    <location>
        <position position="158"/>
    </location>
    <ligand>
        <name>a divalent metal cation</name>
        <dbReference type="ChEBI" id="CHEBI:60240"/>
        <label>2</label>
    </ligand>
</feature>
<dbReference type="GO" id="GO:0005829">
    <property type="term" value="C:cytosol"/>
    <property type="evidence" value="ECO:0007669"/>
    <property type="project" value="TreeGrafter"/>
</dbReference>
<dbReference type="PIRSF" id="PIRSF005902">
    <property type="entry name" value="DNase_TatD"/>
    <property type="match status" value="1"/>
</dbReference>
<dbReference type="Gene3D" id="3.20.20.140">
    <property type="entry name" value="Metal-dependent hydrolases"/>
    <property type="match status" value="1"/>
</dbReference>
<dbReference type="InterPro" id="IPR001130">
    <property type="entry name" value="TatD-like"/>
</dbReference>
<name>A0A1L8DWY0_9DIPT</name>
<dbReference type="PROSITE" id="PS01091">
    <property type="entry name" value="TATD_3"/>
    <property type="match status" value="1"/>
</dbReference>
<organism evidence="8">
    <name type="scientific">Nyssomyia neivai</name>
    <dbReference type="NCBI Taxonomy" id="330878"/>
    <lineage>
        <taxon>Eukaryota</taxon>
        <taxon>Metazoa</taxon>
        <taxon>Ecdysozoa</taxon>
        <taxon>Arthropoda</taxon>
        <taxon>Hexapoda</taxon>
        <taxon>Insecta</taxon>
        <taxon>Pterygota</taxon>
        <taxon>Neoptera</taxon>
        <taxon>Endopterygota</taxon>
        <taxon>Diptera</taxon>
        <taxon>Nematocera</taxon>
        <taxon>Psychodoidea</taxon>
        <taxon>Psychodidae</taxon>
        <taxon>Nyssomyia</taxon>
    </lineage>
</organism>
<protein>
    <recommendedName>
        <fullName evidence="5">Deoxyribonuclease TATDN1</fullName>
    </recommendedName>
</protein>
<evidence type="ECO:0000256" key="7">
    <source>
        <dbReference type="PIRSR" id="PIRSR005902-1"/>
    </source>
</evidence>
<dbReference type="PANTHER" id="PTHR10060">
    <property type="entry name" value="TATD FAMILY DEOXYRIBONUCLEASE"/>
    <property type="match status" value="1"/>
</dbReference>
<dbReference type="Pfam" id="PF01026">
    <property type="entry name" value="TatD_DNase"/>
    <property type="match status" value="1"/>
</dbReference>
<dbReference type="AlphaFoldDB" id="A0A1L8DWY0"/>
<reference evidence="8" key="1">
    <citation type="submission" date="2016-12" db="EMBL/GenBank/DDBJ databases">
        <title>An insight into the sialome and mialome of the sand fly, Nyssomyia neivai.</title>
        <authorList>
            <person name="Sebastian V."/>
            <person name="Goulart T.M."/>
            <person name="Oliveira W."/>
            <person name="Calvo E."/>
            <person name="Oliveira L.F."/>
            <person name="Pinto M.C."/>
            <person name="Rosselino A.M."/>
            <person name="Ribeiro J.M."/>
        </authorList>
    </citation>
    <scope>NUCLEOTIDE SEQUENCE</scope>
</reference>
<evidence type="ECO:0000256" key="5">
    <source>
        <dbReference type="ARBA" id="ARBA00039767"/>
    </source>
</evidence>
<dbReference type="GO" id="GO:0046872">
    <property type="term" value="F:metal ion binding"/>
    <property type="evidence" value="ECO:0007669"/>
    <property type="project" value="UniProtKB-KW"/>
</dbReference>
<dbReference type="InterPro" id="IPR050891">
    <property type="entry name" value="TatD-type_Hydrolase"/>
</dbReference>
<evidence type="ECO:0000256" key="3">
    <source>
        <dbReference type="ARBA" id="ARBA00022723"/>
    </source>
</evidence>
<keyword evidence="3 7" id="KW-0479">Metal-binding</keyword>
<dbReference type="SUPFAM" id="SSF51556">
    <property type="entry name" value="Metallo-dependent hydrolases"/>
    <property type="match status" value="1"/>
</dbReference>
<proteinExistence type="inferred from homology"/>